<sequence length="488" mass="53652">MTLPVLKTAVVGHTNTGKTSLLRTLTRDANFGEVSNRHATTRHVEGASLLVEGVPLIELYDTPGLEDSIGLLEHLESLKTDRYTAWIEVLHQFLDSPAAHGEFEQEAKALHQVLASDIALYVIDARDRVRGKHRDELEILGRTAKPVVPVLNFVVSPEARTQEWREHLSRVNMHAVVEFDTVVFNELGERRLFEKMQTLSDQFYPTLEAVIQDRVRQRANLIRASADLVADLLIDVAAYMITIPADTQRSVTAMESLKQAVRKREQQCVDDLLELFRFRTDDYESDILPIEEGQWGLDLFSPASLKQFGIRAGSGAAAGGMAGLAVDAMTGGLSLGAAAALGAALGALWSGSRTHGKRLADRLRGFTELRVNEATLRLLAVRQIDLVQALLRRGHASQEKIHLSAKSEVGKKVWMAQKLPDSLEQARLNPSWSRLGNPDPTAINMASSRLAAKEELAGIVETGLVESMGDPALTNNGRRLNPQYSGNA</sequence>
<dbReference type="InterPro" id="IPR021871">
    <property type="entry name" value="DUF3482"/>
</dbReference>
<dbReference type="PANTHER" id="PTHR42714:SF7">
    <property type="entry name" value="G DOMAIN-CONTAINING PROTEIN"/>
    <property type="match status" value="1"/>
</dbReference>
<dbReference type="InterPro" id="IPR027417">
    <property type="entry name" value="P-loop_NTPase"/>
</dbReference>
<protein>
    <submittedName>
        <fullName evidence="2">DUF3482 domain-containing protein</fullName>
    </submittedName>
</protein>
<dbReference type="Gene3D" id="3.40.50.300">
    <property type="entry name" value="P-loop containing nucleotide triphosphate hydrolases"/>
    <property type="match status" value="1"/>
</dbReference>
<dbReference type="SUPFAM" id="SSF52540">
    <property type="entry name" value="P-loop containing nucleoside triphosphate hydrolases"/>
    <property type="match status" value="1"/>
</dbReference>
<evidence type="ECO:0000313" key="2">
    <source>
        <dbReference type="EMBL" id="QBQ54078.1"/>
    </source>
</evidence>
<keyword evidence="3" id="KW-1185">Reference proteome</keyword>
<evidence type="ECO:0000259" key="1">
    <source>
        <dbReference type="Pfam" id="PF01926"/>
    </source>
</evidence>
<dbReference type="OrthoDB" id="5406017at2"/>
<gene>
    <name evidence="2" type="ORF">E3U44_05840</name>
</gene>
<dbReference type="GO" id="GO:0002098">
    <property type="term" value="P:tRNA wobble uridine modification"/>
    <property type="evidence" value="ECO:0007669"/>
    <property type="project" value="TreeGrafter"/>
</dbReference>
<dbReference type="GO" id="GO:0030488">
    <property type="term" value="P:tRNA methylation"/>
    <property type="evidence" value="ECO:0007669"/>
    <property type="project" value="TreeGrafter"/>
</dbReference>
<proteinExistence type="predicted"/>
<dbReference type="GO" id="GO:0005829">
    <property type="term" value="C:cytosol"/>
    <property type="evidence" value="ECO:0007669"/>
    <property type="project" value="TreeGrafter"/>
</dbReference>
<dbReference type="KEGG" id="nwr:E3U44_05840"/>
<dbReference type="RefSeq" id="WP_134357114.1">
    <property type="nucleotide sequence ID" value="NZ_CP038033.1"/>
</dbReference>
<accession>A0A4P7BVM1</accession>
<dbReference type="Pfam" id="PF01926">
    <property type="entry name" value="MMR_HSR1"/>
    <property type="match status" value="1"/>
</dbReference>
<reference evidence="2 3" key="1">
    <citation type="submission" date="2019-03" db="EMBL/GenBank/DDBJ databases">
        <title>The genome sequence of Nitrosococcus wardiae strain D1FHST reveals the archetypal metabolic capacity of ammonia-oxidizing Gammaproteobacteria.</title>
        <authorList>
            <person name="Wang L."/>
            <person name="Lim C.K."/>
            <person name="Hanson T.E."/>
            <person name="Dang H."/>
            <person name="Klotz M.G."/>
        </authorList>
    </citation>
    <scope>NUCLEOTIDE SEQUENCE [LARGE SCALE GENOMIC DNA]</scope>
    <source>
        <strain evidence="2 3">D1FHS</strain>
    </source>
</reference>
<dbReference type="EMBL" id="CP038033">
    <property type="protein sequence ID" value="QBQ54078.1"/>
    <property type="molecule type" value="Genomic_DNA"/>
</dbReference>
<dbReference type="CDD" id="cd00882">
    <property type="entry name" value="Ras_like_GTPase"/>
    <property type="match status" value="1"/>
</dbReference>
<dbReference type="Pfam" id="PF11981">
    <property type="entry name" value="DUF3482"/>
    <property type="match status" value="1"/>
</dbReference>
<evidence type="ECO:0000313" key="3">
    <source>
        <dbReference type="Proteomes" id="UP000294325"/>
    </source>
</evidence>
<feature type="domain" description="G" evidence="1">
    <location>
        <begin position="8"/>
        <end position="152"/>
    </location>
</feature>
<dbReference type="AlphaFoldDB" id="A0A4P7BVM1"/>
<dbReference type="GO" id="GO:0005525">
    <property type="term" value="F:GTP binding"/>
    <property type="evidence" value="ECO:0007669"/>
    <property type="project" value="InterPro"/>
</dbReference>
<dbReference type="Proteomes" id="UP000294325">
    <property type="component" value="Chromosome"/>
</dbReference>
<name>A0A4P7BVM1_9GAMM</name>
<dbReference type="PANTHER" id="PTHR42714">
    <property type="entry name" value="TRNA MODIFICATION GTPASE GTPBP3"/>
    <property type="match status" value="1"/>
</dbReference>
<organism evidence="2 3">
    <name type="scientific">Nitrosococcus wardiae</name>
    <dbReference type="NCBI Taxonomy" id="1814290"/>
    <lineage>
        <taxon>Bacteria</taxon>
        <taxon>Pseudomonadati</taxon>
        <taxon>Pseudomonadota</taxon>
        <taxon>Gammaproteobacteria</taxon>
        <taxon>Chromatiales</taxon>
        <taxon>Chromatiaceae</taxon>
        <taxon>Nitrosococcus</taxon>
    </lineage>
</organism>
<dbReference type="InterPro" id="IPR006073">
    <property type="entry name" value="GTP-bd"/>
</dbReference>